<feature type="compositionally biased region" description="Polar residues" evidence="1">
    <location>
        <begin position="573"/>
        <end position="590"/>
    </location>
</feature>
<keyword evidence="2" id="KW-0812">Transmembrane</keyword>
<dbReference type="PROSITE" id="PS51762">
    <property type="entry name" value="GH16_2"/>
    <property type="match status" value="1"/>
</dbReference>
<keyword evidence="6" id="KW-1185">Reference proteome</keyword>
<evidence type="ECO:0000259" key="4">
    <source>
        <dbReference type="PROSITE" id="PS51762"/>
    </source>
</evidence>
<keyword evidence="2" id="KW-0472">Membrane</keyword>
<sequence length="628" mass="68492">MAFIRTLVGLISLGYVSAQVLRYHPVEQYVGPDFFKYWNFYTGADPTHGTVEFVSEWDGRQNKLLSASESGVVMRVDNTSVVAGEGGRKAVRIESKNSYNGGLFVLTLDNVPTACGAWPAFWMFGDDAQHAWPRWGEYDILESIHMLNYATTTLHTRESCDQREVNNNIDFVGQGWATGSLGTNKAKNCWVKAPQEFSNQGCGQKLPEASFGPAFNKNGGGTFVAEWENHELAETKQPKMMRTWFFPKGQEPIDLVAKAPQPDLWGTPNSYFTLEKRWCTADHFKNMKMVFDTTFCGDYAGSTFQANCPWIKQSCEDYVRNNPQAFSDAFWHITELDVYQKMSMAQLAAQAPHGPDVPVFVLHDGETTQGNDGNGASAAVSCMFLLLMGGAAGSLYYFYNRNEKVKGKVDEFATAARLPEAYRFVVDGLGRAKMALTQSLRQRGCIGSGDEAESPGNSPRLPIRKASSREFRGPPSPQGAAPPQMMSPTLSMGHRPSLAGQYGQSPGATRVHSGSLPFGPTGSSNNSTMPSVARAAQPEAHHVPQPGIYSPGMIAMAQSRELSGPLPAPQPDGSRQNSASLGHQVSSGSGRAQAFMGSGRMVTHAASNSSQRVVTTQQLPPVTYVYRP</sequence>
<keyword evidence="5" id="KW-0378">Hydrolase</keyword>
<dbReference type="PANTHER" id="PTHR10963">
    <property type="entry name" value="GLYCOSYL HYDROLASE-RELATED"/>
    <property type="match status" value="1"/>
</dbReference>
<comment type="caution">
    <text evidence="5">The sequence shown here is derived from an EMBL/GenBank/DDBJ whole genome shotgun (WGS) entry which is preliminary data.</text>
</comment>
<feature type="transmembrane region" description="Helical" evidence="2">
    <location>
        <begin position="378"/>
        <end position="399"/>
    </location>
</feature>
<feature type="compositionally biased region" description="Polar residues" evidence="1">
    <location>
        <begin position="521"/>
        <end position="530"/>
    </location>
</feature>
<proteinExistence type="predicted"/>
<keyword evidence="3" id="KW-0732">Signal</keyword>
<evidence type="ECO:0000256" key="2">
    <source>
        <dbReference type="SAM" id="Phobius"/>
    </source>
</evidence>
<feature type="chain" id="PRO_5045037300" evidence="3">
    <location>
        <begin position="19"/>
        <end position="628"/>
    </location>
</feature>
<evidence type="ECO:0000256" key="3">
    <source>
        <dbReference type="SAM" id="SignalP"/>
    </source>
</evidence>
<dbReference type="Gene3D" id="2.60.120.200">
    <property type="match status" value="1"/>
</dbReference>
<feature type="region of interest" description="Disordered" evidence="1">
    <location>
        <begin position="562"/>
        <end position="628"/>
    </location>
</feature>
<feature type="signal peptide" evidence="3">
    <location>
        <begin position="1"/>
        <end position="18"/>
    </location>
</feature>
<evidence type="ECO:0000313" key="6">
    <source>
        <dbReference type="Proteomes" id="UP001642464"/>
    </source>
</evidence>
<dbReference type="SUPFAM" id="SSF49899">
    <property type="entry name" value="Concanavalin A-like lectins/glucanases"/>
    <property type="match status" value="1"/>
</dbReference>
<dbReference type="InterPro" id="IPR013320">
    <property type="entry name" value="ConA-like_dom_sf"/>
</dbReference>
<name>A0ABP0LQ62_9DINO</name>
<dbReference type="EMBL" id="CAXAMM010017535">
    <property type="protein sequence ID" value="CAK9041339.1"/>
    <property type="molecule type" value="Genomic_DNA"/>
</dbReference>
<evidence type="ECO:0000256" key="1">
    <source>
        <dbReference type="SAM" id="MobiDB-lite"/>
    </source>
</evidence>
<feature type="region of interest" description="Disordered" evidence="1">
    <location>
        <begin position="446"/>
        <end position="530"/>
    </location>
</feature>
<keyword evidence="5" id="KW-0326">Glycosidase</keyword>
<dbReference type="Pfam" id="PF26113">
    <property type="entry name" value="GH16_XgeA"/>
    <property type="match status" value="1"/>
</dbReference>
<dbReference type="PANTHER" id="PTHR10963:SF24">
    <property type="entry name" value="GLYCOSIDASE C21B10.07-RELATED"/>
    <property type="match status" value="1"/>
</dbReference>
<keyword evidence="2" id="KW-1133">Transmembrane helix</keyword>
<protein>
    <submittedName>
        <fullName evidence="5">Probable glycosidase C21B10.07</fullName>
    </submittedName>
</protein>
<feature type="domain" description="GH16" evidence="4">
    <location>
        <begin position="24"/>
        <end position="308"/>
    </location>
</feature>
<feature type="compositionally biased region" description="Polar residues" evidence="1">
    <location>
        <begin position="605"/>
        <end position="620"/>
    </location>
</feature>
<dbReference type="InterPro" id="IPR000757">
    <property type="entry name" value="Beta-glucanase-like"/>
</dbReference>
<dbReference type="GO" id="GO:0016798">
    <property type="term" value="F:hydrolase activity, acting on glycosyl bonds"/>
    <property type="evidence" value="ECO:0007669"/>
    <property type="project" value="UniProtKB-KW"/>
</dbReference>
<reference evidence="5 6" key="1">
    <citation type="submission" date="2024-02" db="EMBL/GenBank/DDBJ databases">
        <authorList>
            <person name="Chen Y."/>
            <person name="Shah S."/>
            <person name="Dougan E. K."/>
            <person name="Thang M."/>
            <person name="Chan C."/>
        </authorList>
    </citation>
    <scope>NUCLEOTIDE SEQUENCE [LARGE SCALE GENOMIC DNA]</scope>
</reference>
<dbReference type="Proteomes" id="UP001642464">
    <property type="component" value="Unassembled WGS sequence"/>
</dbReference>
<accession>A0ABP0LQ62</accession>
<dbReference type="InterPro" id="IPR050546">
    <property type="entry name" value="Glycosyl_Hydrlase_16"/>
</dbReference>
<evidence type="ECO:0000313" key="5">
    <source>
        <dbReference type="EMBL" id="CAK9041339.1"/>
    </source>
</evidence>
<organism evidence="5 6">
    <name type="scientific">Durusdinium trenchii</name>
    <dbReference type="NCBI Taxonomy" id="1381693"/>
    <lineage>
        <taxon>Eukaryota</taxon>
        <taxon>Sar</taxon>
        <taxon>Alveolata</taxon>
        <taxon>Dinophyceae</taxon>
        <taxon>Suessiales</taxon>
        <taxon>Symbiodiniaceae</taxon>
        <taxon>Durusdinium</taxon>
    </lineage>
</organism>
<gene>
    <name evidence="5" type="ORF">SCF082_LOCUS23893</name>
</gene>